<comment type="caution">
    <text evidence="7">The sequence shown here is derived from an EMBL/GenBank/DDBJ whole genome shotgun (WGS) entry which is preliminary data.</text>
</comment>
<keyword evidence="2 5" id="KW-0547">Nucleotide-binding</keyword>
<keyword evidence="5" id="KW-0963">Cytoplasm</keyword>
<gene>
    <name evidence="5" type="primary">coaE</name>
    <name evidence="7" type="ORF">SFMTTN_3125</name>
</gene>
<comment type="pathway">
    <text evidence="5">Cofactor biosynthesis; coenzyme A biosynthesis; CoA from (R)-pantothenate: step 5/5.</text>
</comment>
<keyword evidence="5 7" id="KW-0418">Kinase</keyword>
<evidence type="ECO:0000256" key="2">
    <source>
        <dbReference type="ARBA" id="ARBA00022741"/>
    </source>
</evidence>
<keyword evidence="8" id="KW-1185">Reference proteome</keyword>
<evidence type="ECO:0000313" key="8">
    <source>
        <dbReference type="Proteomes" id="UP000286806"/>
    </source>
</evidence>
<sequence length="196" mass="21299">MGLTGGIGSGKTSVSRIFAELGAGVVDTDEISHTLTGPAGMAMEAIRLAFGDEFIAPDGALDRAAMRTLIFTDSTAKARLEAILHPMIRSRALLATLQSEAPYTMLVAPLLLETGSYEEVVKRVLVVDCEERMQIMRTMQRASLSEEQVRAIMANQLPRKARLARADDIIVNNGSLDDLREQVQTLHQAYLALAKS</sequence>
<evidence type="ECO:0000256" key="1">
    <source>
        <dbReference type="ARBA" id="ARBA00009018"/>
    </source>
</evidence>
<evidence type="ECO:0000256" key="3">
    <source>
        <dbReference type="ARBA" id="ARBA00022840"/>
    </source>
</evidence>
<keyword evidence="4 5" id="KW-0173">Coenzyme A biosynthesis</keyword>
<dbReference type="InterPro" id="IPR027417">
    <property type="entry name" value="P-loop_NTPase"/>
</dbReference>
<proteinExistence type="inferred from homology"/>
<dbReference type="Pfam" id="PF01121">
    <property type="entry name" value="CoaE"/>
    <property type="match status" value="1"/>
</dbReference>
<dbReference type="PROSITE" id="PS51219">
    <property type="entry name" value="DPCK"/>
    <property type="match status" value="1"/>
</dbReference>
<dbReference type="GO" id="GO:0015937">
    <property type="term" value="P:coenzyme A biosynthetic process"/>
    <property type="evidence" value="ECO:0007669"/>
    <property type="project" value="UniProtKB-UniRule"/>
</dbReference>
<comment type="similarity">
    <text evidence="1 5">Belongs to the CoaE family.</text>
</comment>
<comment type="subcellular location">
    <subcellularLocation>
        <location evidence="5">Cytoplasm</location>
    </subcellularLocation>
</comment>
<protein>
    <recommendedName>
        <fullName evidence="5 6">Dephospho-CoA kinase</fullName>
        <ecNumber evidence="5 6">2.7.1.24</ecNumber>
    </recommendedName>
    <alternativeName>
        <fullName evidence="5">Dephosphocoenzyme A kinase</fullName>
    </alternativeName>
</protein>
<evidence type="ECO:0000256" key="6">
    <source>
        <dbReference type="NCBIfam" id="TIGR00152"/>
    </source>
</evidence>
<name>A0A401JH10_9PROT</name>
<dbReference type="AlphaFoldDB" id="A0A401JH10"/>
<dbReference type="SUPFAM" id="SSF52540">
    <property type="entry name" value="P-loop containing nucleoside triphosphate hydrolases"/>
    <property type="match status" value="1"/>
</dbReference>
<comment type="catalytic activity">
    <reaction evidence="5">
        <text>3'-dephospho-CoA + ATP = ADP + CoA + H(+)</text>
        <dbReference type="Rhea" id="RHEA:18245"/>
        <dbReference type="ChEBI" id="CHEBI:15378"/>
        <dbReference type="ChEBI" id="CHEBI:30616"/>
        <dbReference type="ChEBI" id="CHEBI:57287"/>
        <dbReference type="ChEBI" id="CHEBI:57328"/>
        <dbReference type="ChEBI" id="CHEBI:456216"/>
        <dbReference type="EC" id="2.7.1.24"/>
    </reaction>
</comment>
<dbReference type="EC" id="2.7.1.24" evidence="5 6"/>
<evidence type="ECO:0000313" key="7">
    <source>
        <dbReference type="EMBL" id="GBL47291.1"/>
    </source>
</evidence>
<dbReference type="PANTHER" id="PTHR10695">
    <property type="entry name" value="DEPHOSPHO-COA KINASE-RELATED"/>
    <property type="match status" value="1"/>
</dbReference>
<dbReference type="CDD" id="cd02022">
    <property type="entry name" value="DPCK"/>
    <property type="match status" value="1"/>
</dbReference>
<comment type="function">
    <text evidence="5">Catalyzes the phosphorylation of the 3'-hydroxyl group of dephosphocoenzyme A to form coenzyme A.</text>
</comment>
<dbReference type="PANTHER" id="PTHR10695:SF46">
    <property type="entry name" value="BIFUNCTIONAL COENZYME A SYNTHASE-RELATED"/>
    <property type="match status" value="1"/>
</dbReference>
<dbReference type="UniPathway" id="UPA00241">
    <property type="reaction ID" value="UER00356"/>
</dbReference>
<evidence type="ECO:0000256" key="4">
    <source>
        <dbReference type="ARBA" id="ARBA00022993"/>
    </source>
</evidence>
<dbReference type="NCBIfam" id="TIGR00152">
    <property type="entry name" value="dephospho-CoA kinase"/>
    <property type="match status" value="1"/>
</dbReference>
<dbReference type="GO" id="GO:0005737">
    <property type="term" value="C:cytoplasm"/>
    <property type="evidence" value="ECO:0007669"/>
    <property type="project" value="UniProtKB-SubCell"/>
</dbReference>
<reference evidence="7 8" key="1">
    <citation type="journal article" date="2019" name="Front. Microbiol.">
        <title>Genomes of Neutrophilic Sulfur-Oxidizing Chemolithoautotrophs Representing 9 Proteobacterial Species From 8 Genera.</title>
        <authorList>
            <person name="Watanabe T."/>
            <person name="Kojima H."/>
            <person name="Umezawa K."/>
            <person name="Hori C."/>
            <person name="Takasuka T.E."/>
            <person name="Kato Y."/>
            <person name="Fukui M."/>
        </authorList>
    </citation>
    <scope>NUCLEOTIDE SEQUENCE [LARGE SCALE GENOMIC DNA]</scope>
    <source>
        <strain evidence="7 8">TTN</strain>
    </source>
</reference>
<dbReference type="GO" id="GO:0004140">
    <property type="term" value="F:dephospho-CoA kinase activity"/>
    <property type="evidence" value="ECO:0007669"/>
    <property type="project" value="UniProtKB-UniRule"/>
</dbReference>
<keyword evidence="5" id="KW-0808">Transferase</keyword>
<dbReference type="HAMAP" id="MF_00376">
    <property type="entry name" value="Dephospho_CoA_kinase"/>
    <property type="match status" value="1"/>
</dbReference>
<dbReference type="InterPro" id="IPR001977">
    <property type="entry name" value="Depp_CoAkinase"/>
</dbReference>
<organism evidence="7 8">
    <name type="scientific">Sulfuriferula multivorans</name>
    <dbReference type="NCBI Taxonomy" id="1559896"/>
    <lineage>
        <taxon>Bacteria</taxon>
        <taxon>Pseudomonadati</taxon>
        <taxon>Pseudomonadota</taxon>
        <taxon>Betaproteobacteria</taxon>
        <taxon>Nitrosomonadales</taxon>
        <taxon>Sulfuricellaceae</taxon>
        <taxon>Sulfuriferula</taxon>
    </lineage>
</organism>
<evidence type="ECO:0000256" key="5">
    <source>
        <dbReference type="HAMAP-Rule" id="MF_00376"/>
    </source>
</evidence>
<dbReference type="Gene3D" id="3.40.50.300">
    <property type="entry name" value="P-loop containing nucleotide triphosphate hydrolases"/>
    <property type="match status" value="1"/>
</dbReference>
<keyword evidence="3 5" id="KW-0067">ATP-binding</keyword>
<dbReference type="Proteomes" id="UP000286806">
    <property type="component" value="Unassembled WGS sequence"/>
</dbReference>
<dbReference type="EMBL" id="BGOW01000038">
    <property type="protein sequence ID" value="GBL47291.1"/>
    <property type="molecule type" value="Genomic_DNA"/>
</dbReference>
<feature type="binding site" evidence="5">
    <location>
        <begin position="8"/>
        <end position="13"/>
    </location>
    <ligand>
        <name>ATP</name>
        <dbReference type="ChEBI" id="CHEBI:30616"/>
    </ligand>
</feature>
<dbReference type="GO" id="GO:0005524">
    <property type="term" value="F:ATP binding"/>
    <property type="evidence" value="ECO:0007669"/>
    <property type="project" value="UniProtKB-UniRule"/>
</dbReference>
<accession>A0A401JH10</accession>